<evidence type="ECO:0000313" key="2">
    <source>
        <dbReference type="EMBL" id="GIQ89400.1"/>
    </source>
</evidence>
<evidence type="ECO:0000259" key="1">
    <source>
        <dbReference type="PROSITE" id="PS50011"/>
    </source>
</evidence>
<dbReference type="SUPFAM" id="SSF56112">
    <property type="entry name" value="Protein kinase-like (PK-like)"/>
    <property type="match status" value="1"/>
</dbReference>
<comment type="caution">
    <text evidence="2">The sequence shown here is derived from an EMBL/GenBank/DDBJ whole genome shotgun (WGS) entry which is preliminary data.</text>
</comment>
<dbReference type="GO" id="GO:0005524">
    <property type="term" value="F:ATP binding"/>
    <property type="evidence" value="ECO:0007669"/>
    <property type="project" value="InterPro"/>
</dbReference>
<sequence length="127" mass="13688">DTVNVGNALYRAPECIEAGLIGHHGYHQDTPQYGTSADIFAAGLIFGKLLQPHSWILGEAERHGSRAQLYGCHTEGRFDHHLTDDITGVPGLAGIINPMVQMTPGDRPTAAQVLAQLDALLAQDQQH</sequence>
<reference evidence="2 3" key="1">
    <citation type="journal article" date="2018" name="PLoS ONE">
        <title>The draft genome of Kipferlia bialata reveals reductive genome evolution in fornicate parasites.</title>
        <authorList>
            <person name="Tanifuji G."/>
            <person name="Takabayashi S."/>
            <person name="Kume K."/>
            <person name="Takagi M."/>
            <person name="Nakayama T."/>
            <person name="Kamikawa R."/>
            <person name="Inagaki Y."/>
            <person name="Hashimoto T."/>
        </authorList>
    </citation>
    <scope>NUCLEOTIDE SEQUENCE [LARGE SCALE GENOMIC DNA]</scope>
    <source>
        <strain evidence="2">NY0173</strain>
    </source>
</reference>
<dbReference type="EMBL" id="BDIP01005002">
    <property type="protein sequence ID" value="GIQ89400.1"/>
    <property type="molecule type" value="Genomic_DNA"/>
</dbReference>
<feature type="domain" description="Protein kinase" evidence="1">
    <location>
        <begin position="1"/>
        <end position="121"/>
    </location>
</feature>
<proteinExistence type="predicted"/>
<dbReference type="AlphaFoldDB" id="A0A9K3GP05"/>
<dbReference type="InterPro" id="IPR000719">
    <property type="entry name" value="Prot_kinase_dom"/>
</dbReference>
<keyword evidence="3" id="KW-1185">Reference proteome</keyword>
<dbReference type="Proteomes" id="UP000265618">
    <property type="component" value="Unassembled WGS sequence"/>
</dbReference>
<dbReference type="GO" id="GO:0004672">
    <property type="term" value="F:protein kinase activity"/>
    <property type="evidence" value="ECO:0007669"/>
    <property type="project" value="InterPro"/>
</dbReference>
<evidence type="ECO:0000313" key="3">
    <source>
        <dbReference type="Proteomes" id="UP000265618"/>
    </source>
</evidence>
<dbReference type="InterPro" id="IPR011009">
    <property type="entry name" value="Kinase-like_dom_sf"/>
</dbReference>
<accession>A0A9K3GP05</accession>
<name>A0A9K3GP05_9EUKA</name>
<organism evidence="2 3">
    <name type="scientific">Kipferlia bialata</name>
    <dbReference type="NCBI Taxonomy" id="797122"/>
    <lineage>
        <taxon>Eukaryota</taxon>
        <taxon>Metamonada</taxon>
        <taxon>Carpediemonas-like organisms</taxon>
        <taxon>Kipferlia</taxon>
    </lineage>
</organism>
<dbReference type="PROSITE" id="PS50011">
    <property type="entry name" value="PROTEIN_KINASE_DOM"/>
    <property type="match status" value="1"/>
</dbReference>
<protein>
    <recommendedName>
        <fullName evidence="1">Protein kinase domain-containing protein</fullName>
    </recommendedName>
</protein>
<gene>
    <name evidence="2" type="ORF">KIPB_011855</name>
</gene>
<feature type="non-terminal residue" evidence="2">
    <location>
        <position position="127"/>
    </location>
</feature>
<dbReference type="Gene3D" id="1.10.510.10">
    <property type="entry name" value="Transferase(Phosphotransferase) domain 1"/>
    <property type="match status" value="1"/>
</dbReference>